<feature type="non-terminal residue" evidence="4">
    <location>
        <position position="176"/>
    </location>
</feature>
<evidence type="ECO:0000313" key="5">
    <source>
        <dbReference type="Proteomes" id="UP001147782"/>
    </source>
</evidence>
<keyword evidence="1" id="KW-0489">Methyltransferase</keyword>
<evidence type="ECO:0008006" key="6">
    <source>
        <dbReference type="Google" id="ProtNLM"/>
    </source>
</evidence>
<comment type="caution">
    <text evidence="4">The sequence shown here is derived from an EMBL/GenBank/DDBJ whole genome shotgun (WGS) entry which is preliminary data.</text>
</comment>
<dbReference type="GO" id="GO:0008119">
    <property type="term" value="F:thiopurine S-methyltransferase activity"/>
    <property type="evidence" value="ECO:0007669"/>
    <property type="project" value="TreeGrafter"/>
</dbReference>
<dbReference type="PANTHER" id="PTHR10259:SF11">
    <property type="entry name" value="THIOPURINE S-METHYLTRANSFERASE"/>
    <property type="match status" value="1"/>
</dbReference>
<organism evidence="4 5">
    <name type="scientific">Penicillium cataractarum</name>
    <dbReference type="NCBI Taxonomy" id="2100454"/>
    <lineage>
        <taxon>Eukaryota</taxon>
        <taxon>Fungi</taxon>
        <taxon>Dikarya</taxon>
        <taxon>Ascomycota</taxon>
        <taxon>Pezizomycotina</taxon>
        <taxon>Eurotiomycetes</taxon>
        <taxon>Eurotiomycetidae</taxon>
        <taxon>Eurotiales</taxon>
        <taxon>Aspergillaceae</taxon>
        <taxon>Penicillium</taxon>
    </lineage>
</organism>
<dbReference type="GeneID" id="81442500"/>
<dbReference type="OrthoDB" id="276151at2759"/>
<dbReference type="InterPro" id="IPR029063">
    <property type="entry name" value="SAM-dependent_MTases_sf"/>
</dbReference>
<dbReference type="GO" id="GO:0032259">
    <property type="term" value="P:methylation"/>
    <property type="evidence" value="ECO:0007669"/>
    <property type="project" value="UniProtKB-KW"/>
</dbReference>
<gene>
    <name evidence="4" type="ORF">N7496_010408</name>
</gene>
<evidence type="ECO:0000256" key="3">
    <source>
        <dbReference type="ARBA" id="ARBA00022691"/>
    </source>
</evidence>
<name>A0A9W9RS75_9EURO</name>
<evidence type="ECO:0000313" key="4">
    <source>
        <dbReference type="EMBL" id="KAJ5364695.1"/>
    </source>
</evidence>
<dbReference type="EMBL" id="JAPZBS010000008">
    <property type="protein sequence ID" value="KAJ5364695.1"/>
    <property type="molecule type" value="Genomic_DNA"/>
</dbReference>
<dbReference type="PANTHER" id="PTHR10259">
    <property type="entry name" value="THIOPURINE S-METHYLTRANSFERASE"/>
    <property type="match status" value="1"/>
</dbReference>
<dbReference type="AlphaFoldDB" id="A0A9W9RS75"/>
<reference evidence="4" key="2">
    <citation type="journal article" date="2023" name="IMA Fungus">
        <title>Comparative genomic study of the Penicillium genus elucidates a diverse pangenome and 15 lateral gene transfer events.</title>
        <authorList>
            <person name="Petersen C."/>
            <person name="Sorensen T."/>
            <person name="Nielsen M.R."/>
            <person name="Sondergaard T.E."/>
            <person name="Sorensen J.L."/>
            <person name="Fitzpatrick D.A."/>
            <person name="Frisvad J.C."/>
            <person name="Nielsen K.L."/>
        </authorList>
    </citation>
    <scope>NUCLEOTIDE SEQUENCE</scope>
    <source>
        <strain evidence="4">IBT 29864</strain>
    </source>
</reference>
<dbReference type="PROSITE" id="PS51585">
    <property type="entry name" value="SAM_MT_TPMT"/>
    <property type="match status" value="1"/>
</dbReference>
<dbReference type="RefSeq" id="XP_056552321.1">
    <property type="nucleotide sequence ID" value="XM_056703321.1"/>
</dbReference>
<dbReference type="Gene3D" id="3.40.50.150">
    <property type="entry name" value="Vaccinia Virus protein VP39"/>
    <property type="match status" value="1"/>
</dbReference>
<evidence type="ECO:0000256" key="1">
    <source>
        <dbReference type="ARBA" id="ARBA00022603"/>
    </source>
</evidence>
<accession>A0A9W9RS75</accession>
<keyword evidence="2" id="KW-0808">Transferase</keyword>
<evidence type="ECO:0000256" key="2">
    <source>
        <dbReference type="ARBA" id="ARBA00022679"/>
    </source>
</evidence>
<dbReference type="InterPro" id="IPR008854">
    <property type="entry name" value="TPMT"/>
</dbReference>
<keyword evidence="3" id="KW-0949">S-adenosyl-L-methionine</keyword>
<dbReference type="Pfam" id="PF05724">
    <property type="entry name" value="TPMT"/>
    <property type="match status" value="1"/>
</dbReference>
<dbReference type="Proteomes" id="UP001147782">
    <property type="component" value="Unassembled WGS sequence"/>
</dbReference>
<protein>
    <recommendedName>
        <fullName evidence="6">S-adenosyl-L-methionine-dependent methyltransferase</fullName>
    </recommendedName>
</protein>
<dbReference type="CDD" id="cd02440">
    <property type="entry name" value="AdoMet_MTases"/>
    <property type="match status" value="1"/>
</dbReference>
<reference evidence="4" key="1">
    <citation type="submission" date="2022-11" db="EMBL/GenBank/DDBJ databases">
        <authorList>
            <person name="Petersen C."/>
        </authorList>
    </citation>
    <scope>NUCLEOTIDE SEQUENCE</scope>
    <source>
        <strain evidence="4">IBT 29864</strain>
    </source>
</reference>
<proteinExistence type="predicted"/>
<keyword evidence="5" id="KW-1185">Reference proteome</keyword>
<sequence>GCGKGYDIFMFSLYGFDVVGLEISSKGVSIAEVYARKELQSPQAYGSGSTKSNKYERGSVSFIQGDFFQSSSTKGEKFDVIYDDTFLCALHPTMRAQWASQIAELLIPDGLLVCLEFPLFKDSSLTGPSWPLKGVHWNLLAEGGDEILYPPTSDQQVKGENGVFREEMVYQAREVV</sequence>
<dbReference type="SUPFAM" id="SSF53335">
    <property type="entry name" value="S-adenosyl-L-methionine-dependent methyltransferases"/>
    <property type="match status" value="1"/>
</dbReference>